<evidence type="ECO:0000313" key="2">
    <source>
        <dbReference type="Proteomes" id="UP000183287"/>
    </source>
</evidence>
<protein>
    <submittedName>
        <fullName evidence="1">Uncharacterized protein</fullName>
    </submittedName>
</protein>
<dbReference type="EMBL" id="FOUB01000029">
    <property type="protein sequence ID" value="SFM44474.1"/>
    <property type="molecule type" value="Genomic_DNA"/>
</dbReference>
<dbReference type="AlphaFoldDB" id="A0A1I4QWL2"/>
<proteinExistence type="predicted"/>
<organism evidence="1 2">
    <name type="scientific">Nitrosomonas communis</name>
    <dbReference type="NCBI Taxonomy" id="44574"/>
    <lineage>
        <taxon>Bacteria</taxon>
        <taxon>Pseudomonadati</taxon>
        <taxon>Pseudomonadota</taxon>
        <taxon>Betaproteobacteria</taxon>
        <taxon>Nitrosomonadales</taxon>
        <taxon>Nitrosomonadaceae</taxon>
        <taxon>Nitrosomonas</taxon>
    </lineage>
</organism>
<reference evidence="2" key="1">
    <citation type="submission" date="2016-10" db="EMBL/GenBank/DDBJ databases">
        <authorList>
            <person name="Varghese N."/>
            <person name="Submissions S."/>
        </authorList>
    </citation>
    <scope>NUCLEOTIDE SEQUENCE [LARGE SCALE GENOMIC DNA]</scope>
    <source>
        <strain evidence="2">Nm44</strain>
    </source>
</reference>
<keyword evidence="2" id="KW-1185">Reference proteome</keyword>
<gene>
    <name evidence="1" type="ORF">SAMN05421863_10293</name>
</gene>
<accession>A0A1I4QWL2</accession>
<sequence>MLFFNIGYDNDNRFHLHLQPVLTKNKKWVHKLKKGGVNQLCTTVKDQKNERPVHNHMARGYKSIAVYRNPF</sequence>
<name>A0A1I4QWL2_9PROT</name>
<evidence type="ECO:0000313" key="1">
    <source>
        <dbReference type="EMBL" id="SFM44474.1"/>
    </source>
</evidence>
<dbReference type="Proteomes" id="UP000183287">
    <property type="component" value="Unassembled WGS sequence"/>
</dbReference>